<dbReference type="OrthoDB" id="505527at2"/>
<dbReference type="InterPro" id="IPR029030">
    <property type="entry name" value="Caspase-like_dom_sf"/>
</dbReference>
<reference evidence="2 3" key="1">
    <citation type="journal article" date="2018" name="ACS Chem. Biol.">
        <title>Ketoreductase domain dysfunction expands chemodiversity: malyngamide biosynthesis in the cyanobacterium Okeania hirsuta.</title>
        <authorList>
            <person name="Moss N.A."/>
            <person name="Leao T."/>
            <person name="Rankin M."/>
            <person name="McCullough T.M."/>
            <person name="Qu P."/>
            <person name="Korobeynikov A."/>
            <person name="Smith J.L."/>
            <person name="Gerwick L."/>
            <person name="Gerwick W.H."/>
        </authorList>
    </citation>
    <scope>NUCLEOTIDE SEQUENCE [LARGE SCALE GENOMIC DNA]</scope>
    <source>
        <strain evidence="2 3">PAB10Feb10-1</strain>
    </source>
</reference>
<dbReference type="PANTHER" id="PTHR48104">
    <property type="entry name" value="METACASPASE-4"/>
    <property type="match status" value="1"/>
</dbReference>
<accession>A0A3N6QI14</accession>
<protein>
    <submittedName>
        <fullName evidence="2">Caspase family protein</fullName>
    </submittedName>
</protein>
<dbReference type="GO" id="GO:0006508">
    <property type="term" value="P:proteolysis"/>
    <property type="evidence" value="ECO:0007669"/>
    <property type="project" value="InterPro"/>
</dbReference>
<feature type="domain" description="Peptidase C14 caspase" evidence="1">
    <location>
        <begin position="44"/>
        <end position="311"/>
    </location>
</feature>
<dbReference type="Pfam" id="PF00656">
    <property type="entry name" value="Peptidase_C14"/>
    <property type="match status" value="1"/>
</dbReference>
<evidence type="ECO:0000313" key="2">
    <source>
        <dbReference type="EMBL" id="RQH21166.1"/>
    </source>
</evidence>
<dbReference type="EMBL" id="RCBY01000394">
    <property type="protein sequence ID" value="RQH21166.1"/>
    <property type="molecule type" value="Genomic_DNA"/>
</dbReference>
<gene>
    <name evidence="2" type="ORF">D5R40_31570</name>
</gene>
<name>A0A3N6QI14_9CYAN</name>
<sequence length="404" mass="44506">MPLISRRHFFQFASSILATLGISQFKFISQAENYGKVLAQSTPRKLALLVGINKYKKAPLRGCVYDTEMQRHLLIHRFGFNPKDIYIVTDEKATRQGILEAFEEHLIKQAKPGDVAVFHYSGHGSHVKDPNPIVKTSLMDGSGLSGTLVPVDSSLPQGYPNVGGTVNDIMGHTLFLLTSALKTDNFTGILDSCFSGMTTRDFTVRSRAGGEKIEVVSQEKAYQEKWLSRLDMSEDEFVKGDQSCVAKGVVFASAKPFQNAKDVKILDFHAGIFSYLFTQYLWQETATPKEAIAYVNRQIPDRLKQNSLYEVKTGTKLDSKVIYLTENSSPVANAVVTEIKGDLSQIWLGGLDVKKIAELTTGAVFNVVNSKEKSAAKLIFESRDGLLGTATVKGIVKPGSLLQI</sequence>
<dbReference type="PANTHER" id="PTHR48104:SF30">
    <property type="entry name" value="METACASPASE-1"/>
    <property type="match status" value="1"/>
</dbReference>
<dbReference type="InterPro" id="IPR011600">
    <property type="entry name" value="Pept_C14_caspase"/>
</dbReference>
<dbReference type="RefSeq" id="WP_124146867.1">
    <property type="nucleotide sequence ID" value="NZ_CAWOKI010000204.1"/>
</dbReference>
<dbReference type="AlphaFoldDB" id="A0A3N6QI14"/>
<comment type="caution">
    <text evidence="2">The sequence shown here is derived from an EMBL/GenBank/DDBJ whole genome shotgun (WGS) entry which is preliminary data.</text>
</comment>
<keyword evidence="3" id="KW-1185">Reference proteome</keyword>
<proteinExistence type="predicted"/>
<dbReference type="GO" id="GO:0004197">
    <property type="term" value="F:cysteine-type endopeptidase activity"/>
    <property type="evidence" value="ECO:0007669"/>
    <property type="project" value="InterPro"/>
</dbReference>
<dbReference type="Gene3D" id="3.40.50.1460">
    <property type="match status" value="1"/>
</dbReference>
<dbReference type="SUPFAM" id="SSF52129">
    <property type="entry name" value="Caspase-like"/>
    <property type="match status" value="1"/>
</dbReference>
<dbReference type="Proteomes" id="UP000269154">
    <property type="component" value="Unassembled WGS sequence"/>
</dbReference>
<evidence type="ECO:0000259" key="1">
    <source>
        <dbReference type="Pfam" id="PF00656"/>
    </source>
</evidence>
<dbReference type="GO" id="GO:0005737">
    <property type="term" value="C:cytoplasm"/>
    <property type="evidence" value="ECO:0007669"/>
    <property type="project" value="TreeGrafter"/>
</dbReference>
<dbReference type="InterPro" id="IPR050452">
    <property type="entry name" value="Metacaspase"/>
</dbReference>
<evidence type="ECO:0000313" key="3">
    <source>
        <dbReference type="Proteomes" id="UP000269154"/>
    </source>
</evidence>
<organism evidence="2 3">
    <name type="scientific">Okeania hirsuta</name>
    <dbReference type="NCBI Taxonomy" id="1458930"/>
    <lineage>
        <taxon>Bacteria</taxon>
        <taxon>Bacillati</taxon>
        <taxon>Cyanobacteriota</taxon>
        <taxon>Cyanophyceae</taxon>
        <taxon>Oscillatoriophycideae</taxon>
        <taxon>Oscillatoriales</taxon>
        <taxon>Microcoleaceae</taxon>
        <taxon>Okeania</taxon>
    </lineage>
</organism>